<dbReference type="Pfam" id="PF04413">
    <property type="entry name" value="Glycos_transf_N"/>
    <property type="match status" value="1"/>
</dbReference>
<dbReference type="FunFam" id="3.40.50.2000:FF:000032">
    <property type="entry name" value="3-deoxy-D-manno-octulosonic acid transferase"/>
    <property type="match status" value="1"/>
</dbReference>
<gene>
    <name evidence="12" type="ORF">C4K68_02650</name>
</gene>
<evidence type="ECO:0000259" key="11">
    <source>
        <dbReference type="Pfam" id="PF04413"/>
    </source>
</evidence>
<protein>
    <recommendedName>
        <fullName evidence="4 10">3-deoxy-D-manno-octulosonic acid transferase</fullName>
        <shortName evidence="10">Kdo transferase</shortName>
        <ecNumber evidence="3 10">2.4.99.12</ecNumber>
    </recommendedName>
    <alternativeName>
        <fullName evidence="6 10">Lipid IV(A) 3-deoxy-D-manno-octulosonic acid transferase</fullName>
    </alternativeName>
</protein>
<evidence type="ECO:0000256" key="3">
    <source>
        <dbReference type="ARBA" id="ARBA00012621"/>
    </source>
</evidence>
<dbReference type="EC" id="2.4.99.12" evidence="3 10"/>
<evidence type="ECO:0000313" key="13">
    <source>
        <dbReference type="Proteomes" id="UP000238196"/>
    </source>
</evidence>
<evidence type="ECO:0000256" key="7">
    <source>
        <dbReference type="ARBA" id="ARBA00049183"/>
    </source>
</evidence>
<organism evidence="12 13">
    <name type="scientific">Proteobacteria bacterium 228</name>
    <dbReference type="NCBI Taxonomy" id="2083153"/>
    <lineage>
        <taxon>Bacteria</taxon>
        <taxon>Pseudomonadati</taxon>
        <taxon>Pseudomonadota</taxon>
    </lineage>
</organism>
<evidence type="ECO:0000256" key="2">
    <source>
        <dbReference type="ARBA" id="ARBA00006380"/>
    </source>
</evidence>
<accession>A0A2S5KVX1</accession>
<evidence type="ECO:0000256" key="9">
    <source>
        <dbReference type="PIRSR" id="PIRSR639901-2"/>
    </source>
</evidence>
<keyword evidence="5 10" id="KW-0808">Transferase</keyword>
<reference evidence="12 13" key="1">
    <citation type="submission" date="2018-02" db="EMBL/GenBank/DDBJ databases">
        <title>novel marine gammaproteobacteria from coastal saline agro ecosystem.</title>
        <authorList>
            <person name="Krishnan R."/>
            <person name="Ramesh Kumar N."/>
        </authorList>
    </citation>
    <scope>NUCLEOTIDE SEQUENCE [LARGE SCALE GENOMIC DNA]</scope>
    <source>
        <strain evidence="12 13">228</strain>
    </source>
</reference>
<dbReference type="SUPFAM" id="SSF53756">
    <property type="entry name" value="UDP-Glycosyltransferase/glycogen phosphorylase"/>
    <property type="match status" value="1"/>
</dbReference>
<dbReference type="OrthoDB" id="9789797at2"/>
<proteinExistence type="inferred from homology"/>
<dbReference type="GO" id="GO:0005886">
    <property type="term" value="C:plasma membrane"/>
    <property type="evidence" value="ECO:0007669"/>
    <property type="project" value="UniProtKB-SubCell"/>
</dbReference>
<name>A0A2S5KVX1_9PROT</name>
<keyword evidence="10" id="KW-1003">Cell membrane</keyword>
<evidence type="ECO:0000256" key="6">
    <source>
        <dbReference type="ARBA" id="ARBA00031445"/>
    </source>
</evidence>
<dbReference type="PANTHER" id="PTHR42755:SF1">
    <property type="entry name" value="3-DEOXY-D-MANNO-OCTULOSONIC ACID TRANSFERASE, MITOCHONDRIAL-RELATED"/>
    <property type="match status" value="1"/>
</dbReference>
<comment type="function">
    <text evidence="10">Involved in lipopolysaccharide (LPS) biosynthesis. Catalyzes the transfer of 3-deoxy-D-manno-octulosonate (Kdo) residue(s) from CMP-Kdo to lipid IV(A), the tetraacyldisaccharide-1,4'-bisphosphate precursor of lipid A.</text>
</comment>
<dbReference type="Gene3D" id="3.40.50.2000">
    <property type="entry name" value="Glycogen Phosphorylase B"/>
    <property type="match status" value="1"/>
</dbReference>
<dbReference type="GO" id="GO:0009244">
    <property type="term" value="P:lipopolysaccharide core region biosynthetic process"/>
    <property type="evidence" value="ECO:0007669"/>
    <property type="project" value="UniProtKB-UniRule"/>
</dbReference>
<dbReference type="InterPro" id="IPR039901">
    <property type="entry name" value="Kdotransferase"/>
</dbReference>
<dbReference type="Proteomes" id="UP000238196">
    <property type="component" value="Unassembled WGS sequence"/>
</dbReference>
<dbReference type="Gene3D" id="3.40.50.11720">
    <property type="entry name" value="3-Deoxy-D-manno-octulosonic-acid transferase, N-terminal domain"/>
    <property type="match status" value="1"/>
</dbReference>
<feature type="site" description="Transition state stabilizer" evidence="9">
    <location>
        <position position="131"/>
    </location>
</feature>
<comment type="subcellular location">
    <subcellularLocation>
        <location evidence="10">Cell membrane</location>
    </subcellularLocation>
</comment>
<evidence type="ECO:0000256" key="8">
    <source>
        <dbReference type="PIRSR" id="PIRSR639901-1"/>
    </source>
</evidence>
<evidence type="ECO:0000313" key="12">
    <source>
        <dbReference type="EMBL" id="PPC78920.1"/>
    </source>
</evidence>
<dbReference type="InterPro" id="IPR038107">
    <property type="entry name" value="Glycos_transf_N_sf"/>
</dbReference>
<feature type="site" description="Transition state stabilizer" evidence="9">
    <location>
        <position position="209"/>
    </location>
</feature>
<evidence type="ECO:0000256" key="1">
    <source>
        <dbReference type="ARBA" id="ARBA00004713"/>
    </source>
</evidence>
<keyword evidence="10" id="KW-0472">Membrane</keyword>
<comment type="catalytic activity">
    <reaction evidence="7 10">
        <text>lipid IVA (E. coli) + CMP-3-deoxy-beta-D-manno-octulosonate = alpha-Kdo-(2-&gt;6)-lipid IVA (E. coli) + CMP + H(+)</text>
        <dbReference type="Rhea" id="RHEA:28066"/>
        <dbReference type="ChEBI" id="CHEBI:15378"/>
        <dbReference type="ChEBI" id="CHEBI:58603"/>
        <dbReference type="ChEBI" id="CHEBI:60364"/>
        <dbReference type="ChEBI" id="CHEBI:60377"/>
        <dbReference type="ChEBI" id="CHEBI:85987"/>
        <dbReference type="EC" id="2.4.99.12"/>
    </reaction>
</comment>
<dbReference type="GO" id="GO:0043842">
    <property type="term" value="F:Kdo transferase activity"/>
    <property type="evidence" value="ECO:0007669"/>
    <property type="project" value="UniProtKB-EC"/>
</dbReference>
<dbReference type="PANTHER" id="PTHR42755">
    <property type="entry name" value="3-DEOXY-MANNO-OCTULOSONATE CYTIDYLYLTRANSFERASE"/>
    <property type="match status" value="1"/>
</dbReference>
<feature type="active site" description="Proton acceptor" evidence="8">
    <location>
        <position position="62"/>
    </location>
</feature>
<comment type="pathway">
    <text evidence="1 10">Bacterial outer membrane biogenesis; LPS core biosynthesis.</text>
</comment>
<comment type="caution">
    <text evidence="12">The sequence shown here is derived from an EMBL/GenBank/DDBJ whole genome shotgun (WGS) entry which is preliminary data.</text>
</comment>
<dbReference type="AlphaFoldDB" id="A0A2S5KVX1"/>
<dbReference type="UniPathway" id="UPA00958"/>
<evidence type="ECO:0000256" key="4">
    <source>
        <dbReference type="ARBA" id="ARBA00019077"/>
    </source>
</evidence>
<keyword evidence="10" id="KW-0448">Lipopolysaccharide biosynthesis</keyword>
<evidence type="ECO:0000256" key="10">
    <source>
        <dbReference type="RuleBase" id="RU365103"/>
    </source>
</evidence>
<dbReference type="InterPro" id="IPR007507">
    <property type="entry name" value="Glycos_transf_N"/>
</dbReference>
<dbReference type="EMBL" id="PRLP01000008">
    <property type="protein sequence ID" value="PPC78920.1"/>
    <property type="molecule type" value="Genomic_DNA"/>
</dbReference>
<dbReference type="GO" id="GO:0009245">
    <property type="term" value="P:lipid A biosynthetic process"/>
    <property type="evidence" value="ECO:0007669"/>
    <property type="project" value="TreeGrafter"/>
</dbReference>
<comment type="similarity">
    <text evidence="2">Belongs to the glycosyltransferase group 1 family. Glycosyltransferase 30 subfamily.</text>
</comment>
<feature type="domain" description="3-deoxy-D-manno-octulosonic-acid transferase N-terminal" evidence="11">
    <location>
        <begin position="36"/>
        <end position="211"/>
    </location>
</feature>
<evidence type="ECO:0000256" key="5">
    <source>
        <dbReference type="ARBA" id="ARBA00022679"/>
    </source>
</evidence>
<sequence>MWMSRALYSLLFSLLLPAVLLRMAWRSRRIPAYRRHWCERLGKVASAMPRQAVIVHGCSVGETQAASVLINWLTEQHPEVPVILTHTTPTGRARGEALLPDVARCYLPFDLPWLVSAWLDQLQPRALVLMETELWPNLIAACQRRNVPVSLANARLSERSFRGYQKVRRLMTPVWQALHWVGCQYRADADRLLQLGTPASRTEVVGNLKLAMPVAEAIKLKAAELRQQWCEGRSCWIAGSTHPGEEEQVLDLHIKLLQRQPSLLLLLAPRHPERAREIIELCQQRQLQVVRRSLGEQPGQSTQVVLIDTLGELMLFYGVADVAFVGGSLVAHGGHNPFEPLQMGRVALVGPHMFNFQSLLEELQPTGRVRQVADVQALEEAVSQALLEPVQDGLEGAGVMAAPGHWIAAILAQT</sequence>
<dbReference type="NCBIfam" id="NF004388">
    <property type="entry name" value="PRK05749.1-4"/>
    <property type="match status" value="1"/>
</dbReference>